<dbReference type="PATRIC" id="fig|136857.5.peg.2344"/>
<dbReference type="OrthoDB" id="9814303at2"/>
<evidence type="ECO:0000256" key="3">
    <source>
        <dbReference type="ARBA" id="ARBA00022448"/>
    </source>
</evidence>
<dbReference type="AlphaFoldDB" id="A0A0G3H8Q8"/>
<dbReference type="EMBL" id="CP011545">
    <property type="protein sequence ID" value="AKK09781.1"/>
    <property type="molecule type" value="Genomic_DNA"/>
</dbReference>
<evidence type="ECO:0000256" key="2">
    <source>
        <dbReference type="ARBA" id="ARBA00006236"/>
    </source>
</evidence>
<evidence type="ECO:0000256" key="4">
    <source>
        <dbReference type="ARBA" id="ARBA00022475"/>
    </source>
</evidence>
<evidence type="ECO:0000256" key="8">
    <source>
        <dbReference type="SAM" id="Phobius"/>
    </source>
</evidence>
<dbReference type="KEGG" id="cted:CTEST_11870"/>
<dbReference type="Gene3D" id="1.20.1720.10">
    <property type="entry name" value="Multidrug resistance protein D"/>
    <property type="match status" value="1"/>
</dbReference>
<gene>
    <name evidence="10" type="ORF">CTEST_11870</name>
</gene>
<dbReference type="STRING" id="136857.CTEST_11870"/>
<evidence type="ECO:0000259" key="9">
    <source>
        <dbReference type="PROSITE" id="PS50850"/>
    </source>
</evidence>
<feature type="transmembrane region" description="Helical" evidence="8">
    <location>
        <begin position="263"/>
        <end position="281"/>
    </location>
</feature>
<feature type="transmembrane region" description="Helical" evidence="8">
    <location>
        <begin position="147"/>
        <end position="165"/>
    </location>
</feature>
<dbReference type="InterPro" id="IPR011701">
    <property type="entry name" value="MFS"/>
</dbReference>
<comment type="similarity">
    <text evidence="2">Belongs to the major facilitator superfamily. Bcr/CmlA family.</text>
</comment>
<keyword evidence="4" id="KW-1003">Cell membrane</keyword>
<feature type="transmembrane region" description="Helical" evidence="8">
    <location>
        <begin position="89"/>
        <end position="112"/>
    </location>
</feature>
<feature type="transmembrane region" description="Helical" evidence="8">
    <location>
        <begin position="293"/>
        <end position="314"/>
    </location>
</feature>
<keyword evidence="3" id="KW-0813">Transport</keyword>
<dbReference type="PANTHER" id="PTHR43124">
    <property type="entry name" value="PURINE EFFLUX PUMP PBUE"/>
    <property type="match status" value="1"/>
</dbReference>
<sequence length="413" mass="41723">MTKHANDAHPAPGQDDKPIGVPLLLGLALLSASAPFSIDMYLPAMPGIAAELSTTPAMVQLTLSGFLAGLAIGQLVIGPISDAIGRHKLMLGGAGIALVAAVIAAVAPNIGILIGARLIQGLGAGACIVLARAVIPDLAKGAVAARAFSLLMSIQGVAPILAPVAGGLLLDPIGWRGLFWVLAGIAAVQMLVVVFVIGESKPPEERSPATVRGIVGNYAYVLRSAGYRGYLVAFAFTFAAMFSYISASSFLFQEELGFSAQTYALIFAFNGVGIILGTIVNGRLIGHINTQRLLLISLGIFIAASAALLLVVSITPIVPVIVGLLFIAMAQTGIIMGNATALGTGLVRERAGSASALMGFAQFGIAGSISPVMGLGANPGLNMAVGMLACSLIALAGAVYAGKQTTAAPTSAS</sequence>
<feature type="transmembrane region" description="Helical" evidence="8">
    <location>
        <begin position="354"/>
        <end position="375"/>
    </location>
</feature>
<feature type="transmembrane region" description="Helical" evidence="8">
    <location>
        <begin position="381"/>
        <end position="401"/>
    </location>
</feature>
<keyword evidence="11" id="KW-1185">Reference proteome</keyword>
<dbReference type="GO" id="GO:1990961">
    <property type="term" value="P:xenobiotic detoxification by transmembrane export across the plasma membrane"/>
    <property type="evidence" value="ECO:0007669"/>
    <property type="project" value="InterPro"/>
</dbReference>
<dbReference type="RefSeq" id="WP_052844393.1">
    <property type="nucleotide sequence ID" value="NZ_CP011545.1"/>
</dbReference>
<dbReference type="PROSITE" id="PS50850">
    <property type="entry name" value="MFS"/>
    <property type="match status" value="1"/>
</dbReference>
<feature type="transmembrane region" description="Helical" evidence="8">
    <location>
        <begin position="58"/>
        <end position="77"/>
    </location>
</feature>
<proteinExistence type="inferred from homology"/>
<dbReference type="InterPro" id="IPR020846">
    <property type="entry name" value="MFS_dom"/>
</dbReference>
<dbReference type="Proteomes" id="UP000035540">
    <property type="component" value="Chromosome"/>
</dbReference>
<dbReference type="NCBIfam" id="TIGR00710">
    <property type="entry name" value="efflux_Bcr_CflA"/>
    <property type="match status" value="1"/>
</dbReference>
<evidence type="ECO:0000256" key="6">
    <source>
        <dbReference type="ARBA" id="ARBA00022989"/>
    </source>
</evidence>
<feature type="transmembrane region" description="Helical" evidence="8">
    <location>
        <begin position="118"/>
        <end position="135"/>
    </location>
</feature>
<comment type="subcellular location">
    <subcellularLocation>
        <location evidence="1">Cell membrane</location>
        <topology evidence="1">Multi-pass membrane protein</topology>
    </subcellularLocation>
</comment>
<dbReference type="InterPro" id="IPR036259">
    <property type="entry name" value="MFS_trans_sf"/>
</dbReference>
<evidence type="ECO:0000256" key="1">
    <source>
        <dbReference type="ARBA" id="ARBA00004651"/>
    </source>
</evidence>
<keyword evidence="7 8" id="KW-0472">Membrane</keyword>
<dbReference type="GO" id="GO:0042910">
    <property type="term" value="F:xenobiotic transmembrane transporter activity"/>
    <property type="evidence" value="ECO:0007669"/>
    <property type="project" value="InterPro"/>
</dbReference>
<evidence type="ECO:0000256" key="7">
    <source>
        <dbReference type="ARBA" id="ARBA00023136"/>
    </source>
</evidence>
<protein>
    <submittedName>
        <fullName evidence="10">Drug resistance transporter, Bcr/CflA subfamily</fullName>
    </submittedName>
</protein>
<keyword evidence="5 8" id="KW-0812">Transmembrane</keyword>
<dbReference type="SUPFAM" id="SSF103473">
    <property type="entry name" value="MFS general substrate transporter"/>
    <property type="match status" value="1"/>
</dbReference>
<feature type="domain" description="Major facilitator superfamily (MFS) profile" evidence="9">
    <location>
        <begin position="23"/>
        <end position="406"/>
    </location>
</feature>
<dbReference type="InterPro" id="IPR004812">
    <property type="entry name" value="Efflux_drug-R_Bcr/CmlA"/>
</dbReference>
<feature type="transmembrane region" description="Helical" evidence="8">
    <location>
        <begin position="21"/>
        <end position="38"/>
    </location>
</feature>
<feature type="transmembrane region" description="Helical" evidence="8">
    <location>
        <begin position="320"/>
        <end position="342"/>
    </location>
</feature>
<dbReference type="GO" id="GO:0005886">
    <property type="term" value="C:plasma membrane"/>
    <property type="evidence" value="ECO:0007669"/>
    <property type="project" value="UniProtKB-SubCell"/>
</dbReference>
<feature type="transmembrane region" description="Helical" evidence="8">
    <location>
        <begin position="177"/>
        <end position="197"/>
    </location>
</feature>
<accession>A0A0G3H8Q8</accession>
<keyword evidence="6 8" id="KW-1133">Transmembrane helix</keyword>
<reference evidence="11" key="2">
    <citation type="submission" date="2015-05" db="EMBL/GenBank/DDBJ databases">
        <title>Complete genome sequence of Corynebacterium testudinoris DSM 44614, recovered from necrotic lesions in the mouth of a tortoise.</title>
        <authorList>
            <person name="Ruckert C."/>
            <person name="Albersmeier A."/>
            <person name="Winkler A."/>
            <person name="Tauch A."/>
        </authorList>
    </citation>
    <scope>NUCLEOTIDE SEQUENCE [LARGE SCALE GENOMIC DNA]</scope>
    <source>
        <strain evidence="11">DSM 44614</strain>
    </source>
</reference>
<dbReference type="Pfam" id="PF07690">
    <property type="entry name" value="MFS_1"/>
    <property type="match status" value="1"/>
</dbReference>
<organism evidence="10 11">
    <name type="scientific">Corynebacterium testudinoris</name>
    <dbReference type="NCBI Taxonomy" id="136857"/>
    <lineage>
        <taxon>Bacteria</taxon>
        <taxon>Bacillati</taxon>
        <taxon>Actinomycetota</taxon>
        <taxon>Actinomycetes</taxon>
        <taxon>Mycobacteriales</taxon>
        <taxon>Corynebacteriaceae</taxon>
        <taxon>Corynebacterium</taxon>
    </lineage>
</organism>
<reference evidence="10 11" key="1">
    <citation type="journal article" date="2015" name="Genome Announc.">
        <title>Complete Genome Sequence of the Type Strain Corynebacterium testudinoris DSM 44614, Recovered from Necrotic Lesions in the Mouth of a Tortoise.</title>
        <authorList>
            <person name="Ruckert C."/>
            <person name="Kriete M."/>
            <person name="Jaenicke S."/>
            <person name="Winkler A."/>
            <person name="Tauch A."/>
        </authorList>
    </citation>
    <scope>NUCLEOTIDE SEQUENCE [LARGE SCALE GENOMIC DNA]</scope>
    <source>
        <strain evidence="10 11">DSM 44614</strain>
    </source>
</reference>
<evidence type="ECO:0000313" key="10">
    <source>
        <dbReference type="EMBL" id="AKK09781.1"/>
    </source>
</evidence>
<dbReference type="CDD" id="cd17320">
    <property type="entry name" value="MFS_MdfA_MDR_like"/>
    <property type="match status" value="1"/>
</dbReference>
<evidence type="ECO:0000256" key="5">
    <source>
        <dbReference type="ARBA" id="ARBA00022692"/>
    </source>
</evidence>
<name>A0A0G3H8Q8_9CORY</name>
<evidence type="ECO:0000313" key="11">
    <source>
        <dbReference type="Proteomes" id="UP000035540"/>
    </source>
</evidence>
<dbReference type="InterPro" id="IPR050189">
    <property type="entry name" value="MFS_Efflux_Transporters"/>
</dbReference>
<feature type="transmembrane region" description="Helical" evidence="8">
    <location>
        <begin position="230"/>
        <end position="251"/>
    </location>
</feature>
<dbReference type="PANTHER" id="PTHR43124:SF3">
    <property type="entry name" value="CHLORAMPHENICOL EFFLUX PUMP RV0191"/>
    <property type="match status" value="1"/>
</dbReference>